<reference evidence="1 2" key="2">
    <citation type="journal article" date="2019" name="G3 (Bethesda)">
        <title>Hybrid Assembly of the Genome of the Entomopathogenic Nematode Steinernema carpocapsae Identifies the X-Chromosome.</title>
        <authorList>
            <person name="Serra L."/>
            <person name="Macchietto M."/>
            <person name="Macias-Munoz A."/>
            <person name="McGill C.J."/>
            <person name="Rodriguez I.M."/>
            <person name="Rodriguez B."/>
            <person name="Murad R."/>
            <person name="Mortazavi A."/>
        </authorList>
    </citation>
    <scope>NUCLEOTIDE SEQUENCE [LARGE SCALE GENOMIC DNA]</scope>
    <source>
        <strain evidence="1 2">ALL</strain>
    </source>
</reference>
<proteinExistence type="predicted"/>
<dbReference type="Proteomes" id="UP000298663">
    <property type="component" value="Unassembled WGS sequence"/>
</dbReference>
<evidence type="ECO:0000313" key="1">
    <source>
        <dbReference type="EMBL" id="TKR62905.1"/>
    </source>
</evidence>
<accession>A0A4V5ZYA2</accession>
<gene>
    <name evidence="1" type="ORF">L596_026807</name>
</gene>
<protein>
    <submittedName>
        <fullName evidence="1">Uncharacterized protein</fullName>
    </submittedName>
</protein>
<dbReference type="AlphaFoldDB" id="A0A4V5ZYA2"/>
<evidence type="ECO:0000313" key="2">
    <source>
        <dbReference type="Proteomes" id="UP000298663"/>
    </source>
</evidence>
<comment type="caution">
    <text evidence="1">The sequence shown here is derived from an EMBL/GenBank/DDBJ whole genome shotgun (WGS) entry which is preliminary data.</text>
</comment>
<organism evidence="1 2">
    <name type="scientific">Steinernema carpocapsae</name>
    <name type="common">Entomopathogenic nematode</name>
    <dbReference type="NCBI Taxonomy" id="34508"/>
    <lineage>
        <taxon>Eukaryota</taxon>
        <taxon>Metazoa</taxon>
        <taxon>Ecdysozoa</taxon>
        <taxon>Nematoda</taxon>
        <taxon>Chromadorea</taxon>
        <taxon>Rhabditida</taxon>
        <taxon>Tylenchina</taxon>
        <taxon>Panagrolaimomorpha</taxon>
        <taxon>Strongyloidoidea</taxon>
        <taxon>Steinernematidae</taxon>
        <taxon>Steinernema</taxon>
    </lineage>
</organism>
<reference evidence="1 2" key="1">
    <citation type="journal article" date="2015" name="Genome Biol.">
        <title>Comparative genomics of Steinernema reveals deeply conserved gene regulatory networks.</title>
        <authorList>
            <person name="Dillman A.R."/>
            <person name="Macchietto M."/>
            <person name="Porter C.F."/>
            <person name="Rogers A."/>
            <person name="Williams B."/>
            <person name="Antoshechkin I."/>
            <person name="Lee M.M."/>
            <person name="Goodwin Z."/>
            <person name="Lu X."/>
            <person name="Lewis E.E."/>
            <person name="Goodrich-Blair H."/>
            <person name="Stock S.P."/>
            <person name="Adams B.J."/>
            <person name="Sternberg P.W."/>
            <person name="Mortazavi A."/>
        </authorList>
    </citation>
    <scope>NUCLEOTIDE SEQUENCE [LARGE SCALE GENOMIC DNA]</scope>
    <source>
        <strain evidence="1 2">ALL</strain>
    </source>
</reference>
<dbReference type="EMBL" id="AZBU02000010">
    <property type="protein sequence ID" value="TKR62905.1"/>
    <property type="molecule type" value="Genomic_DNA"/>
</dbReference>
<name>A0A4V5ZYA2_STECR</name>
<keyword evidence="2" id="KW-1185">Reference proteome</keyword>
<sequence length="94" mass="10664">MPMTPITRCSVFKCSSIFALHCSLEYCPLVCVLCKTHEAVLSWDCMTNVVFSNPIIENGLLVFCNLPVLFKCSYLCTALWSQIMPYSTCFIYDT</sequence>